<keyword evidence="1 2" id="KW-0378">Hydrolase</keyword>
<dbReference type="SUPFAM" id="SSF56784">
    <property type="entry name" value="HAD-like"/>
    <property type="match status" value="1"/>
</dbReference>
<evidence type="ECO:0000313" key="3">
    <source>
        <dbReference type="Proteomes" id="UP000759273"/>
    </source>
</evidence>
<dbReference type="AlphaFoldDB" id="A0A943DAG9"/>
<dbReference type="NCBIfam" id="TIGR01549">
    <property type="entry name" value="HAD-SF-IA-v1"/>
    <property type="match status" value="1"/>
</dbReference>
<comment type="caution">
    <text evidence="2">The sequence shown here is derived from an EMBL/GenBank/DDBJ whole genome shotgun (WGS) entry which is preliminary data.</text>
</comment>
<dbReference type="Proteomes" id="UP000759273">
    <property type="component" value="Unassembled WGS sequence"/>
</dbReference>
<reference evidence="2" key="1">
    <citation type="submission" date="2021-02" db="EMBL/GenBank/DDBJ databases">
        <title>Infant gut strain persistence is associated with maternal origin, phylogeny, and functional potential including surface adhesion and iron acquisition.</title>
        <authorList>
            <person name="Lou Y.C."/>
        </authorList>
    </citation>
    <scope>NUCLEOTIDE SEQUENCE</scope>
    <source>
        <strain evidence="2">L3_101_000M1_dasL3_101_000M1_concoct_87</strain>
    </source>
</reference>
<dbReference type="Pfam" id="PF13242">
    <property type="entry name" value="Hydrolase_like"/>
    <property type="match status" value="1"/>
</dbReference>
<organism evidence="2 3">
    <name type="scientific">Subdoligranulum variabile</name>
    <dbReference type="NCBI Taxonomy" id="214851"/>
    <lineage>
        <taxon>Bacteria</taxon>
        <taxon>Bacillati</taxon>
        <taxon>Bacillota</taxon>
        <taxon>Clostridia</taxon>
        <taxon>Eubacteriales</taxon>
        <taxon>Oscillospiraceae</taxon>
        <taxon>Subdoligranulum</taxon>
    </lineage>
</organism>
<evidence type="ECO:0000256" key="1">
    <source>
        <dbReference type="ARBA" id="ARBA00022801"/>
    </source>
</evidence>
<name>A0A943DAG9_9FIRM</name>
<dbReference type="GO" id="GO:0016787">
    <property type="term" value="F:hydrolase activity"/>
    <property type="evidence" value="ECO:0007669"/>
    <property type="project" value="UniProtKB-KW"/>
</dbReference>
<dbReference type="InterPro" id="IPR036412">
    <property type="entry name" value="HAD-like_sf"/>
</dbReference>
<dbReference type="InterPro" id="IPR051540">
    <property type="entry name" value="S-2-haloacid_dehalogenase"/>
</dbReference>
<protein>
    <submittedName>
        <fullName evidence="2">HAD-IIIA family hydrolase</fullName>
    </submittedName>
</protein>
<dbReference type="Gene3D" id="3.40.50.1000">
    <property type="entry name" value="HAD superfamily/HAD-like"/>
    <property type="match status" value="1"/>
</dbReference>
<sequence length="175" mass="19835">MLERWYPTAHVPSVFAIDYEKLAALGYKGILFDIDNTLVHHGDDSTPEVDALFRHIHSLGLKTLLLSDNSAARIERFNRNIRTLFIAEAGKPDPAAYRRACAMLGLPPEQVVCVGDQVFRDIRGANRAGLDSILVDFIRLPGETHYGKKRVLEKAILWFYHRDPRRRGRLDGIGK</sequence>
<dbReference type="EMBL" id="JAGZGG010000003">
    <property type="protein sequence ID" value="MBS5331269.1"/>
    <property type="molecule type" value="Genomic_DNA"/>
</dbReference>
<accession>A0A943DAG9</accession>
<gene>
    <name evidence="2" type="ORF">KHY36_01910</name>
</gene>
<dbReference type="NCBIfam" id="TIGR01662">
    <property type="entry name" value="HAD-SF-IIIA"/>
    <property type="match status" value="1"/>
</dbReference>
<dbReference type="InterPro" id="IPR006439">
    <property type="entry name" value="HAD-SF_hydro_IA"/>
</dbReference>
<dbReference type="PANTHER" id="PTHR43316:SF3">
    <property type="entry name" value="HALOACID DEHALOGENASE, TYPE II (AFU_ORTHOLOGUE AFUA_2G07750)-RELATED"/>
    <property type="match status" value="1"/>
</dbReference>
<dbReference type="NCBIfam" id="TIGR01509">
    <property type="entry name" value="HAD-SF-IA-v3"/>
    <property type="match status" value="1"/>
</dbReference>
<dbReference type="InterPro" id="IPR023214">
    <property type="entry name" value="HAD_sf"/>
</dbReference>
<dbReference type="PANTHER" id="PTHR43316">
    <property type="entry name" value="HYDROLASE, HALOACID DELAHOGENASE-RELATED"/>
    <property type="match status" value="1"/>
</dbReference>
<evidence type="ECO:0000313" key="2">
    <source>
        <dbReference type="EMBL" id="MBS5331269.1"/>
    </source>
</evidence>
<dbReference type="InterPro" id="IPR006549">
    <property type="entry name" value="HAD-SF_hydro_IIIA"/>
</dbReference>
<proteinExistence type="predicted"/>